<dbReference type="EMBL" id="HBUF01436136">
    <property type="protein sequence ID" value="CAG6742490.1"/>
    <property type="molecule type" value="Transcribed_RNA"/>
</dbReference>
<protein>
    <submittedName>
        <fullName evidence="1">Uncharacterized protein</fullName>
    </submittedName>
</protein>
<dbReference type="AlphaFoldDB" id="A0A8D8Z7R9"/>
<name>A0A8D8Z7R9_9HEMI</name>
<accession>A0A8D8Z7R9</accession>
<organism evidence="1">
    <name type="scientific">Cacopsylla melanoneura</name>
    <dbReference type="NCBI Taxonomy" id="428564"/>
    <lineage>
        <taxon>Eukaryota</taxon>
        <taxon>Metazoa</taxon>
        <taxon>Ecdysozoa</taxon>
        <taxon>Arthropoda</taxon>
        <taxon>Hexapoda</taxon>
        <taxon>Insecta</taxon>
        <taxon>Pterygota</taxon>
        <taxon>Neoptera</taxon>
        <taxon>Paraneoptera</taxon>
        <taxon>Hemiptera</taxon>
        <taxon>Sternorrhyncha</taxon>
        <taxon>Psylloidea</taxon>
        <taxon>Psyllidae</taxon>
        <taxon>Psyllinae</taxon>
        <taxon>Cacopsylla</taxon>
    </lineage>
</organism>
<evidence type="ECO:0000313" key="1">
    <source>
        <dbReference type="EMBL" id="CAG6742490.1"/>
    </source>
</evidence>
<proteinExistence type="predicted"/>
<reference evidence="1" key="1">
    <citation type="submission" date="2021-05" db="EMBL/GenBank/DDBJ databases">
        <authorList>
            <person name="Alioto T."/>
            <person name="Alioto T."/>
            <person name="Gomez Garrido J."/>
        </authorList>
    </citation>
    <scope>NUCLEOTIDE SEQUENCE</scope>
</reference>
<sequence>MFTPDFFPLKLKCQRLCLCTRRCIYNIYIYIHKENNAKYSWVFNYLFINGKYIGQYYVIQSIPTIIMPLCSSHSKCTYYASCVNQTINTQETQKGIIVQSIDVLKLFGTVQPTY</sequence>